<sequence length="354" mass="39104">MARSTVLIKPTPTKRIRIRVVADRSSVAVSGIDTVIALMRAISGTSVCSWSRSNAWGSSAKTRSDHSSASGSLLAVTVTSIIGPAVEASGYTSYSTSALSPSSRVRVASAIMFRDNTSVTGTVPLMYRKGFPASGIDPGPGSRTMLARASNEGGVSLAPRTPMLTLTSTPSTTSQRRRARLANVSLNDNFSSSQRTLARTRVRCFPTIQIAMHDRGDMANRPTIEEACTRGHRSPEHGAHPTLVYRRTRPRSDRHGACPHEHPPPRYLHTSAGHLWSARLTPRHGALASGGCLTPAFRRCSRQSSFRHRYPSLRVHRITISRCRRQSRFFRSTFEHWQSMESKFHRAHFTHRNH</sequence>
<proteinExistence type="predicted"/>
<reference evidence="2 3" key="1">
    <citation type="submission" date="2019-06" db="EMBL/GenBank/DDBJ databases">
        <title>Sequencing the genomes of 1000 actinobacteria strains.</title>
        <authorList>
            <person name="Klenk H.-P."/>
        </authorList>
    </citation>
    <scope>NUCLEOTIDE SEQUENCE [LARGE SCALE GENOMIC DNA]</scope>
    <source>
        <strain evidence="2 3">DSM 12335</strain>
    </source>
</reference>
<evidence type="ECO:0000313" key="3">
    <source>
        <dbReference type="Proteomes" id="UP000319516"/>
    </source>
</evidence>
<feature type="region of interest" description="Disordered" evidence="1">
    <location>
        <begin position="154"/>
        <end position="176"/>
    </location>
</feature>
<name>A0A542YLK8_9MICO</name>
<protein>
    <submittedName>
        <fullName evidence="2">Uncharacterized protein</fullName>
    </submittedName>
</protein>
<feature type="compositionally biased region" description="Low complexity" evidence="1">
    <location>
        <begin position="159"/>
        <end position="174"/>
    </location>
</feature>
<gene>
    <name evidence="2" type="ORF">FB467_0043</name>
</gene>
<dbReference type="Proteomes" id="UP000319516">
    <property type="component" value="Unassembled WGS sequence"/>
</dbReference>
<comment type="caution">
    <text evidence="2">The sequence shown here is derived from an EMBL/GenBank/DDBJ whole genome shotgun (WGS) entry which is preliminary data.</text>
</comment>
<dbReference type="EMBL" id="VFOP01000001">
    <property type="protein sequence ID" value="TQL48980.1"/>
    <property type="molecule type" value="Genomic_DNA"/>
</dbReference>
<dbReference type="AlphaFoldDB" id="A0A542YLK8"/>
<organism evidence="2 3">
    <name type="scientific">Ornithinicoccus hortensis</name>
    <dbReference type="NCBI Taxonomy" id="82346"/>
    <lineage>
        <taxon>Bacteria</taxon>
        <taxon>Bacillati</taxon>
        <taxon>Actinomycetota</taxon>
        <taxon>Actinomycetes</taxon>
        <taxon>Micrococcales</taxon>
        <taxon>Intrasporangiaceae</taxon>
        <taxon>Ornithinicoccus</taxon>
    </lineage>
</organism>
<evidence type="ECO:0000256" key="1">
    <source>
        <dbReference type="SAM" id="MobiDB-lite"/>
    </source>
</evidence>
<keyword evidence="3" id="KW-1185">Reference proteome</keyword>
<accession>A0A542YLK8</accession>
<evidence type="ECO:0000313" key="2">
    <source>
        <dbReference type="EMBL" id="TQL48980.1"/>
    </source>
</evidence>